<evidence type="ECO:0000259" key="8">
    <source>
        <dbReference type="PROSITE" id="PS50893"/>
    </source>
</evidence>
<dbReference type="PROSITE" id="PS00211">
    <property type="entry name" value="ABC_TRANSPORTER_1"/>
    <property type="match status" value="1"/>
</dbReference>
<evidence type="ECO:0000256" key="1">
    <source>
        <dbReference type="ARBA" id="ARBA00004651"/>
    </source>
</evidence>
<dbReference type="SUPFAM" id="SSF52540">
    <property type="entry name" value="P-loop containing nucleoside triphosphate hydrolases"/>
    <property type="match status" value="1"/>
</dbReference>
<keyword evidence="11" id="KW-1185">Reference proteome</keyword>
<gene>
    <name evidence="10" type="primary">cydC</name>
    <name evidence="10" type="ORF">JTE88_05465</name>
</gene>
<dbReference type="InterPro" id="IPR011527">
    <property type="entry name" value="ABC1_TM_dom"/>
</dbReference>
<protein>
    <submittedName>
        <fullName evidence="10">Thiol reductant ABC exporter subunit CydC</fullName>
    </submittedName>
</protein>
<evidence type="ECO:0000256" key="6">
    <source>
        <dbReference type="ARBA" id="ARBA00023136"/>
    </source>
</evidence>
<dbReference type="PANTHER" id="PTHR43394:SF1">
    <property type="entry name" value="ATP-BINDING CASSETTE SUB-FAMILY B MEMBER 10, MITOCHONDRIAL"/>
    <property type="match status" value="1"/>
</dbReference>
<evidence type="ECO:0000313" key="10">
    <source>
        <dbReference type="EMBL" id="QRV03041.1"/>
    </source>
</evidence>
<dbReference type="InterPro" id="IPR014223">
    <property type="entry name" value="ABC_CydC/D"/>
</dbReference>
<dbReference type="InterPro" id="IPR039421">
    <property type="entry name" value="Type_1_exporter"/>
</dbReference>
<feature type="domain" description="ABC transmembrane type-1" evidence="9">
    <location>
        <begin position="29"/>
        <end position="311"/>
    </location>
</feature>
<dbReference type="Gene3D" id="1.20.1560.10">
    <property type="entry name" value="ABC transporter type 1, transmembrane domain"/>
    <property type="match status" value="1"/>
</dbReference>
<evidence type="ECO:0000256" key="7">
    <source>
        <dbReference type="SAM" id="Phobius"/>
    </source>
</evidence>
<evidence type="ECO:0000256" key="2">
    <source>
        <dbReference type="ARBA" id="ARBA00022692"/>
    </source>
</evidence>
<keyword evidence="4" id="KW-0067">ATP-binding</keyword>
<evidence type="ECO:0000313" key="11">
    <source>
        <dbReference type="Proteomes" id="UP000602653"/>
    </source>
</evidence>
<feature type="transmembrane region" description="Helical" evidence="7">
    <location>
        <begin position="248"/>
        <end position="273"/>
    </location>
</feature>
<keyword evidence="6 7" id="KW-0472">Membrane</keyword>
<dbReference type="PROSITE" id="PS50929">
    <property type="entry name" value="ABC_TM1F"/>
    <property type="match status" value="1"/>
</dbReference>
<dbReference type="InterPro" id="IPR017871">
    <property type="entry name" value="ABC_transporter-like_CS"/>
</dbReference>
<proteinExistence type="predicted"/>
<comment type="subcellular location">
    <subcellularLocation>
        <location evidence="1">Cell membrane</location>
        <topology evidence="1">Multi-pass membrane protein</topology>
    </subcellularLocation>
</comment>
<dbReference type="Pfam" id="PF00005">
    <property type="entry name" value="ABC_tran"/>
    <property type="match status" value="1"/>
</dbReference>
<dbReference type="InterPro" id="IPR036640">
    <property type="entry name" value="ABC1_TM_sf"/>
</dbReference>
<dbReference type="NCBIfam" id="TIGR02868">
    <property type="entry name" value="CydC"/>
    <property type="match status" value="1"/>
</dbReference>
<dbReference type="Proteomes" id="UP000602653">
    <property type="component" value="Chromosome"/>
</dbReference>
<reference evidence="10 11" key="1">
    <citation type="submission" date="2021-02" db="EMBL/GenBank/DDBJ databases">
        <title>Complete Genome Sequence of Arcanobacterium phocisimile strain DSM 26142T from a harbour seal.</title>
        <authorList>
            <person name="Borowiak M."/>
            <person name="Alssahen M."/>
            <person name="Malorny B."/>
            <person name="Laemmler C."/>
            <person name="Siebert U."/>
            <person name="Ploetz M."/>
            <person name="Abdulmawjood A."/>
        </authorList>
    </citation>
    <scope>NUCLEOTIDE SEQUENCE [LARGE SCALE GENOMIC DNA]</scope>
    <source>
        <strain evidence="10 11">DSM 26142</strain>
    </source>
</reference>
<dbReference type="PROSITE" id="PS50893">
    <property type="entry name" value="ABC_TRANSPORTER_2"/>
    <property type="match status" value="1"/>
</dbReference>
<dbReference type="EMBL" id="CP070228">
    <property type="protein sequence ID" value="QRV03041.1"/>
    <property type="molecule type" value="Genomic_DNA"/>
</dbReference>
<name>A0ABX7IIU0_9ACTO</name>
<dbReference type="PANTHER" id="PTHR43394">
    <property type="entry name" value="ATP-DEPENDENT PERMEASE MDL1, MITOCHONDRIAL"/>
    <property type="match status" value="1"/>
</dbReference>
<accession>A0ABX7IIU0</accession>
<dbReference type="SMART" id="SM00382">
    <property type="entry name" value="AAA"/>
    <property type="match status" value="1"/>
</dbReference>
<dbReference type="Pfam" id="PF00664">
    <property type="entry name" value="ABC_membrane"/>
    <property type="match status" value="1"/>
</dbReference>
<dbReference type="InterPro" id="IPR003439">
    <property type="entry name" value="ABC_transporter-like_ATP-bd"/>
</dbReference>
<evidence type="ECO:0000256" key="3">
    <source>
        <dbReference type="ARBA" id="ARBA00022741"/>
    </source>
</evidence>
<dbReference type="SUPFAM" id="SSF90123">
    <property type="entry name" value="ABC transporter transmembrane region"/>
    <property type="match status" value="1"/>
</dbReference>
<keyword evidence="5 7" id="KW-1133">Transmembrane helix</keyword>
<dbReference type="InterPro" id="IPR003593">
    <property type="entry name" value="AAA+_ATPase"/>
</dbReference>
<evidence type="ECO:0000256" key="5">
    <source>
        <dbReference type="ARBA" id="ARBA00022989"/>
    </source>
</evidence>
<evidence type="ECO:0000256" key="4">
    <source>
        <dbReference type="ARBA" id="ARBA00022840"/>
    </source>
</evidence>
<dbReference type="Gene3D" id="3.40.50.300">
    <property type="entry name" value="P-loop containing nucleotide triphosphate hydrolases"/>
    <property type="match status" value="1"/>
</dbReference>
<feature type="transmembrane region" description="Helical" evidence="7">
    <location>
        <begin position="166"/>
        <end position="187"/>
    </location>
</feature>
<keyword evidence="2 7" id="KW-0812">Transmembrane</keyword>
<feature type="domain" description="ABC transporter" evidence="8">
    <location>
        <begin position="344"/>
        <end position="579"/>
    </location>
</feature>
<evidence type="ECO:0000259" key="9">
    <source>
        <dbReference type="PROSITE" id="PS50929"/>
    </source>
</evidence>
<keyword evidence="3" id="KW-0547">Nucleotide-binding</keyword>
<dbReference type="InterPro" id="IPR027417">
    <property type="entry name" value="P-loop_NTPase"/>
</dbReference>
<organism evidence="10 11">
    <name type="scientific">Arcanobacterium phocisimile</name>
    <dbReference type="NCBI Taxonomy" id="1302235"/>
    <lineage>
        <taxon>Bacteria</taxon>
        <taxon>Bacillati</taxon>
        <taxon>Actinomycetota</taxon>
        <taxon>Actinomycetes</taxon>
        <taxon>Actinomycetales</taxon>
        <taxon>Actinomycetaceae</taxon>
        <taxon>Arcanobacterium</taxon>
    </lineage>
</organism>
<feature type="transmembrane region" description="Helical" evidence="7">
    <location>
        <begin position="135"/>
        <end position="160"/>
    </location>
</feature>
<sequence length="586" mass="62089">MMHPFPSEERAALKRAITLLDVDKKKFSWSVLAGSSAIGSTVGLGTTAAWMIARAAQLPPVLDLSVASVGVRAFGVGKAIFRYLERIASHWVALHGMATLRTEVYRSLSESSTDVVTSLKRGDVLTRTNADVDEIGLVVVQSLLPMAVALLVSLLALGILGFLSPLIAILVACALFLSGIVGPLLAMTGAKLAEQEKITTRARLNEQSLYLLENAAQLRVGGLLSATETSRRDTEHDMWKQRDAAARFTALASTIDVLALGLAVIGAIVIGSWQVSQSMLSPVNLVVCAMTPLSAFEATARMPQAFIQLTRSGAAALRVMSLIDRANASPAASSTPKIDSGTTLTATDMVAGWPGHKDVTVPLSFTIKPGQSLAIVGPSGIGKSTILNTLAGLIAPHSGSVTIAEHHVSNIERATLSQHISFTAEDAHIFDTSILENLRVARADITVAQAHKLLEQAGLTSWIADLPEGIDTKLGADATTVSGGERRRLLLARALAAPASILLIDEPGEHLDPHTADTLIRDILLSADAQRAVVVVTHRLSPLDAADHVIMLGADHTGRAHVVDEGTHAELLLRNPQYEWSLKQEG</sequence>